<dbReference type="GeneID" id="106814513"/>
<feature type="transmembrane region" description="Helical" evidence="1">
    <location>
        <begin position="12"/>
        <end position="35"/>
    </location>
</feature>
<dbReference type="PANTHER" id="PTHR11683:SF12">
    <property type="entry name" value="M6, ISOFORM F"/>
    <property type="match status" value="1"/>
</dbReference>
<keyword evidence="2" id="KW-1185">Reference proteome</keyword>
<dbReference type="InterPro" id="IPR001614">
    <property type="entry name" value="Myelin_PLP"/>
</dbReference>
<accession>A0ABM1EQ40</accession>
<sequence length="243" mass="27508">MAESCITRTPFASLIATIMCIIGVAVFLGTMYAAVDGTMGLAYQQFGSRVSWVDVLKFVMLAIGCGMGLMGFVLLLLGFLATGSTRDAVYKGSKSRTGGRCCLSFFMVVSYIMTICWLMITSWMCLNMSLFLIFWGFCKQDPEVRPGCLDLTQFHYMFRMFTKGRMNVCDQNLQNFCEKSDELYGLYIVAYVSSLVVLLSLIHYMICLAANYAHVKDSEKLQEWEEARYLEEQELGTMSTDRY</sequence>
<name>A0ABM1EQ40_PRICU</name>
<evidence type="ECO:0000256" key="1">
    <source>
        <dbReference type="SAM" id="Phobius"/>
    </source>
</evidence>
<proteinExistence type="predicted"/>
<dbReference type="PANTHER" id="PTHR11683">
    <property type="entry name" value="MYELIN PROTEOLIPID"/>
    <property type="match status" value="1"/>
</dbReference>
<gene>
    <name evidence="3" type="primary">LOC106814513</name>
</gene>
<organism evidence="2 3">
    <name type="scientific">Priapulus caudatus</name>
    <name type="common">Priapulid worm</name>
    <dbReference type="NCBI Taxonomy" id="37621"/>
    <lineage>
        <taxon>Eukaryota</taxon>
        <taxon>Metazoa</taxon>
        <taxon>Ecdysozoa</taxon>
        <taxon>Scalidophora</taxon>
        <taxon>Priapulida</taxon>
        <taxon>Priapulimorpha</taxon>
        <taxon>Priapulimorphida</taxon>
        <taxon>Priapulidae</taxon>
        <taxon>Priapulus</taxon>
    </lineage>
</organism>
<dbReference type="Pfam" id="PF01275">
    <property type="entry name" value="Myelin_PLP"/>
    <property type="match status" value="1"/>
</dbReference>
<reference evidence="3" key="1">
    <citation type="submission" date="2025-08" db="UniProtKB">
        <authorList>
            <consortium name="RefSeq"/>
        </authorList>
    </citation>
    <scope>IDENTIFICATION</scope>
</reference>
<evidence type="ECO:0000313" key="3">
    <source>
        <dbReference type="RefSeq" id="XP_014674311.1"/>
    </source>
</evidence>
<feature type="transmembrane region" description="Helical" evidence="1">
    <location>
        <begin position="188"/>
        <end position="213"/>
    </location>
</feature>
<feature type="transmembrane region" description="Helical" evidence="1">
    <location>
        <begin position="102"/>
        <end position="135"/>
    </location>
</feature>
<dbReference type="RefSeq" id="XP_014674311.1">
    <property type="nucleotide sequence ID" value="XM_014818825.1"/>
</dbReference>
<evidence type="ECO:0000313" key="2">
    <source>
        <dbReference type="Proteomes" id="UP000695022"/>
    </source>
</evidence>
<protein>
    <submittedName>
        <fullName evidence="3">Neuronal membrane glycoprotein M6-a-like isoform X1</fullName>
    </submittedName>
</protein>
<feature type="transmembrane region" description="Helical" evidence="1">
    <location>
        <begin position="55"/>
        <end position="81"/>
    </location>
</feature>
<keyword evidence="1" id="KW-0812">Transmembrane</keyword>
<dbReference type="Proteomes" id="UP000695022">
    <property type="component" value="Unplaced"/>
</dbReference>
<keyword evidence="1" id="KW-1133">Transmembrane helix</keyword>
<keyword evidence="1" id="KW-0472">Membrane</keyword>